<reference evidence="1 2" key="1">
    <citation type="submission" date="2009-01" db="EMBL/GenBank/DDBJ databases">
        <authorList>
            <person name="Qin X."/>
            <person name="Bachman B."/>
            <person name="Battles P."/>
            <person name="Bell A."/>
            <person name="Bess C."/>
            <person name="Bickham C."/>
            <person name="Chaboub L."/>
            <person name="Chen D."/>
            <person name="Coyle M."/>
            <person name="Deiros D.R."/>
            <person name="Dinh H."/>
            <person name="Forbes L."/>
            <person name="Fowler G."/>
            <person name="Francisco L."/>
            <person name="Fu Q."/>
            <person name="Gubbala S."/>
            <person name="Hale W."/>
            <person name="Han Y."/>
            <person name="Hemphill L."/>
            <person name="Highlander S.K."/>
            <person name="Hirani K."/>
            <person name="Hogues M."/>
            <person name="Jackson L."/>
            <person name="Jakkamsetti A."/>
            <person name="Javaid M."/>
            <person name="Jiang H."/>
            <person name="Korchina V."/>
            <person name="Kovar C."/>
            <person name="Lara F."/>
            <person name="Lee S."/>
            <person name="Mata R."/>
            <person name="Mathew T."/>
            <person name="Moen C."/>
            <person name="Morales K."/>
            <person name="Munidasa M."/>
            <person name="Nazareth L."/>
            <person name="Ngo R."/>
            <person name="Nguyen L."/>
            <person name="Okwuonu G."/>
            <person name="Ongeri F."/>
            <person name="Patil S."/>
            <person name="Petrosino J."/>
            <person name="Pham C."/>
            <person name="Pham P."/>
            <person name="Pu L.-L."/>
            <person name="Puazo M."/>
            <person name="Raj R."/>
            <person name="Reid J."/>
            <person name="Rouhana J."/>
            <person name="Saada N."/>
            <person name="Shang Y."/>
            <person name="Simmons D."/>
            <person name="Thornton R."/>
            <person name="Warren J."/>
            <person name="Weissenberger G."/>
            <person name="Zhang J."/>
            <person name="Zhang L."/>
            <person name="Zhou C."/>
            <person name="Zhu D."/>
            <person name="Muzny D."/>
            <person name="Worley K."/>
            <person name="Gibbs R."/>
        </authorList>
    </citation>
    <scope>NUCLEOTIDE SEQUENCE [LARGE SCALE GENOMIC DNA]</scope>
    <source>
        <strain evidence="1 2">DSM 15434</strain>
    </source>
</reference>
<accession>C0W4D1</accession>
<keyword evidence="2" id="KW-1185">Reference proteome</keyword>
<name>C0W4D1_9ACTO</name>
<dbReference type="AlphaFoldDB" id="C0W4D1"/>
<evidence type="ECO:0000313" key="2">
    <source>
        <dbReference type="Proteomes" id="UP000004778"/>
    </source>
</evidence>
<proteinExistence type="predicted"/>
<dbReference type="Proteomes" id="UP000004778">
    <property type="component" value="Unassembled WGS sequence"/>
</dbReference>
<comment type="caution">
    <text evidence="1">The sequence shown here is derived from an EMBL/GenBank/DDBJ whole genome shotgun (WGS) entry which is preliminary data.</text>
</comment>
<dbReference type="HOGENOM" id="CLU_1902209_0_0_11"/>
<dbReference type="STRING" id="103621.GCA_001067145_01295"/>
<evidence type="ECO:0000313" key="1">
    <source>
        <dbReference type="EMBL" id="EEH66414.1"/>
    </source>
</evidence>
<dbReference type="Pfam" id="PF24211">
    <property type="entry name" value="DUF7432"/>
    <property type="match status" value="1"/>
</dbReference>
<dbReference type="OrthoDB" id="10015439at2"/>
<organism evidence="1 2">
    <name type="scientific">Actinomyces urogenitalis DSM 15434</name>
    <dbReference type="NCBI Taxonomy" id="525246"/>
    <lineage>
        <taxon>Bacteria</taxon>
        <taxon>Bacillati</taxon>
        <taxon>Actinomycetota</taxon>
        <taxon>Actinomycetes</taxon>
        <taxon>Actinomycetales</taxon>
        <taxon>Actinomycetaceae</taxon>
        <taxon>Actinomyces</taxon>
    </lineage>
</organism>
<dbReference type="RefSeq" id="WP_006547692.1">
    <property type="nucleotide sequence ID" value="NZ_DS999574.1"/>
</dbReference>
<sequence length="133" mass="15064">MSRPETIEHLPESERFTPVVTVCSVDLLHIDGDALRGLAQIYDLLEESTWLSAQAVDDDHVAYVRRRSPREMRETLSEAQCNWDWRQGLYERAAAGEVLDAWRRHHVDGHARAEGLDPIDWDALDAAKGGETA</sequence>
<dbReference type="EMBL" id="ACFH01000049">
    <property type="protein sequence ID" value="EEH66414.1"/>
    <property type="molecule type" value="Genomic_DNA"/>
</dbReference>
<dbReference type="InterPro" id="IPR055855">
    <property type="entry name" value="DUF7432"/>
</dbReference>
<gene>
    <name evidence="1" type="ORF">HMPREF0058_0725</name>
</gene>
<protein>
    <submittedName>
        <fullName evidence="1">Uncharacterized protein</fullName>
    </submittedName>
</protein>